<evidence type="ECO:0000256" key="6">
    <source>
        <dbReference type="PIRSR" id="PIRSR000097-3"/>
    </source>
</evidence>
<accession>A0A163BE36</accession>
<dbReference type="PANTHER" id="PTHR43827:SF3">
    <property type="entry name" value="NADP-DEPENDENT OXIDOREDUCTASE DOMAIN-CONTAINING PROTEIN"/>
    <property type="match status" value="1"/>
</dbReference>
<name>A0A163BE36_9FLAO</name>
<dbReference type="GO" id="GO:0016616">
    <property type="term" value="F:oxidoreductase activity, acting on the CH-OH group of donors, NAD or NADP as acceptor"/>
    <property type="evidence" value="ECO:0007669"/>
    <property type="project" value="UniProtKB-ARBA"/>
</dbReference>
<dbReference type="PROSITE" id="PS00063">
    <property type="entry name" value="ALDOKETO_REDUCTASE_3"/>
    <property type="match status" value="1"/>
</dbReference>
<evidence type="ECO:0000256" key="4">
    <source>
        <dbReference type="PIRSR" id="PIRSR000097-1"/>
    </source>
</evidence>
<evidence type="ECO:0000256" key="5">
    <source>
        <dbReference type="PIRSR" id="PIRSR000097-2"/>
    </source>
</evidence>
<dbReference type="PANTHER" id="PTHR43827">
    <property type="entry name" value="2,5-DIKETO-D-GLUCONIC ACID REDUCTASE"/>
    <property type="match status" value="1"/>
</dbReference>
<feature type="domain" description="NADP-dependent oxidoreductase" evidence="7">
    <location>
        <begin position="31"/>
        <end position="264"/>
    </location>
</feature>
<keyword evidence="3" id="KW-0560">Oxidoreductase</keyword>
<dbReference type="InterPro" id="IPR023210">
    <property type="entry name" value="NADP_OxRdtase_dom"/>
</dbReference>
<dbReference type="PRINTS" id="PR00069">
    <property type="entry name" value="ALDKETRDTASE"/>
</dbReference>
<comment type="caution">
    <text evidence="8">The sequence shown here is derived from an EMBL/GenBank/DDBJ whole genome shotgun (WGS) entry which is preliminary data.</text>
</comment>
<dbReference type="Pfam" id="PF00248">
    <property type="entry name" value="Aldo_ket_red"/>
    <property type="match status" value="1"/>
</dbReference>
<dbReference type="AlphaFoldDB" id="A0A163BE36"/>
<feature type="active site" description="Proton donor" evidence="4">
    <location>
        <position position="56"/>
    </location>
</feature>
<dbReference type="Proteomes" id="UP000076715">
    <property type="component" value="Unassembled WGS sequence"/>
</dbReference>
<evidence type="ECO:0000256" key="3">
    <source>
        <dbReference type="ARBA" id="ARBA00023002"/>
    </source>
</evidence>
<dbReference type="SUPFAM" id="SSF51430">
    <property type="entry name" value="NAD(P)-linked oxidoreductase"/>
    <property type="match status" value="1"/>
</dbReference>
<dbReference type="InterPro" id="IPR018170">
    <property type="entry name" value="Aldo/ket_reductase_CS"/>
</dbReference>
<evidence type="ECO:0000256" key="2">
    <source>
        <dbReference type="ARBA" id="ARBA00022857"/>
    </source>
</evidence>
<dbReference type="EMBL" id="LQRT01000006">
    <property type="protein sequence ID" value="KZS41301.1"/>
    <property type="molecule type" value="Genomic_DNA"/>
</dbReference>
<evidence type="ECO:0000259" key="7">
    <source>
        <dbReference type="Pfam" id="PF00248"/>
    </source>
</evidence>
<evidence type="ECO:0000313" key="8">
    <source>
        <dbReference type="EMBL" id="KZS41301.1"/>
    </source>
</evidence>
<organism evidence="8 9">
    <name type="scientific">Aquimarina aggregata</name>
    <dbReference type="NCBI Taxonomy" id="1642818"/>
    <lineage>
        <taxon>Bacteria</taxon>
        <taxon>Pseudomonadati</taxon>
        <taxon>Bacteroidota</taxon>
        <taxon>Flavobacteriia</taxon>
        <taxon>Flavobacteriales</taxon>
        <taxon>Flavobacteriaceae</taxon>
        <taxon>Aquimarina</taxon>
    </lineage>
</organism>
<dbReference type="InterPro" id="IPR036812">
    <property type="entry name" value="NAD(P)_OxRdtase_dom_sf"/>
</dbReference>
<dbReference type="InterPro" id="IPR020471">
    <property type="entry name" value="AKR"/>
</dbReference>
<gene>
    <name evidence="8" type="ORF">AWE51_22895</name>
</gene>
<feature type="site" description="Lowers pKa of active site Tyr" evidence="6">
    <location>
        <position position="81"/>
    </location>
</feature>
<feature type="binding site" evidence="5">
    <location>
        <position position="114"/>
    </location>
    <ligand>
        <name>substrate</name>
    </ligand>
</feature>
<dbReference type="OrthoDB" id="9804790at2"/>
<comment type="similarity">
    <text evidence="1">Belongs to the aldo/keto reductase family.</text>
</comment>
<keyword evidence="9" id="KW-1185">Reference proteome</keyword>
<dbReference type="STRING" id="1642818.AWE51_22895"/>
<sequence length="278" mass="32268">MSNITNIKGTFDLHNGIKMPYLGLGVYLADNDSEVINAIHWAIDHGYRHIDTASIYKNEEGVGKAIRTASVSREELFIVSKVWNSDQGYDTTIKAFEESLQRLQLDYLDLYLIHWPVKGKYNDTWKALETLYKQKRIRAIGVSNFMQHHLEDLISHSEIIPMVNQMEFHPHLVQQNLIDFCNKHKIIYEAWSPMMQGKIFELSILDNLAHKYQKTVAQIVLRWNLQKGVITIPKSVKKERIIANANLFDFELSAEDMNYIDALDKNQRTGPDPDNFNF</sequence>
<protein>
    <submittedName>
        <fullName evidence="8">Glyoxal reductase</fullName>
    </submittedName>
</protein>
<dbReference type="PROSITE" id="PS00798">
    <property type="entry name" value="ALDOKETO_REDUCTASE_1"/>
    <property type="match status" value="1"/>
</dbReference>
<evidence type="ECO:0000256" key="1">
    <source>
        <dbReference type="ARBA" id="ARBA00007905"/>
    </source>
</evidence>
<keyword evidence="2" id="KW-0521">NADP</keyword>
<dbReference type="FunFam" id="3.20.20.100:FF:000015">
    <property type="entry name" value="Oxidoreductase, aldo/keto reductase family"/>
    <property type="match status" value="1"/>
</dbReference>
<evidence type="ECO:0000313" key="9">
    <source>
        <dbReference type="Proteomes" id="UP000076715"/>
    </source>
</evidence>
<dbReference type="PIRSF" id="PIRSF000097">
    <property type="entry name" value="AKR"/>
    <property type="match status" value="1"/>
</dbReference>
<dbReference type="Gene3D" id="3.20.20.100">
    <property type="entry name" value="NADP-dependent oxidoreductase domain"/>
    <property type="match status" value="1"/>
</dbReference>
<dbReference type="RefSeq" id="WP_066312738.1">
    <property type="nucleotide sequence ID" value="NZ_LQRT01000006.1"/>
</dbReference>
<reference evidence="8 9" key="1">
    <citation type="submission" date="2016-01" db="EMBL/GenBank/DDBJ databases">
        <title>The draft genome sequence of Aquimarina sp. RZW4-3-2.</title>
        <authorList>
            <person name="Wang Y."/>
        </authorList>
    </citation>
    <scope>NUCLEOTIDE SEQUENCE [LARGE SCALE GENOMIC DNA]</scope>
    <source>
        <strain evidence="8 9">RZW4-3-2</strain>
    </source>
</reference>
<dbReference type="PROSITE" id="PS00062">
    <property type="entry name" value="ALDOKETO_REDUCTASE_2"/>
    <property type="match status" value="1"/>
</dbReference>
<proteinExistence type="inferred from homology"/>